<evidence type="ECO:0000259" key="1">
    <source>
        <dbReference type="Pfam" id="PF13808"/>
    </source>
</evidence>
<organism evidence="3 6">
    <name type="scientific">Desulfonema limicola</name>
    <dbReference type="NCBI Taxonomy" id="45656"/>
    <lineage>
        <taxon>Bacteria</taxon>
        <taxon>Pseudomonadati</taxon>
        <taxon>Thermodesulfobacteriota</taxon>
        <taxon>Desulfobacteria</taxon>
        <taxon>Desulfobacterales</taxon>
        <taxon>Desulfococcaceae</taxon>
        <taxon>Desulfonema</taxon>
    </lineage>
</organism>
<dbReference type="EMBL" id="CP061799">
    <property type="protein sequence ID" value="QTA78372.1"/>
    <property type="molecule type" value="Genomic_DNA"/>
</dbReference>
<sequence>MRANNEIEGLVSIPRDSLPNCKCPYKTIEEECSEREEATTEQLRIIKAHLPILLKRLSKIKDPRNPKKCKHKMTVIMIYGILTFVFQMSSRREANREMTRPMFIQNLLLYFPELKDLPHNDTLMRLLSKIEVDDIEAAHVELIRHFIRKKKFRRYLIENCYPIAIDGTQKFVRDAIWSEECLERKVKNGEDGKKKQYYVYVLEANLAFYNGMTIPLMSEILNYTQGDTDNSKQDCETKAFHRLADRLKKEFPRLKIMVLLDGLYPNGPVMEHCLKNKWQFMIVLKDGSLSNVWKEFEALKEFEEFNSLKMKWGNRRQFFQWVNEIEYTYGENDKKSVVLHVVVCEEVWKEVGSTGEIKVKTSKHAWISSEPLNQRNVNERCNLGARNRWGIETGILIEKHHGFCYEHCYSYNWNAMKGYHYLMRIGHLFIIIALYSECLMKKVKQLGLKGFIRFIKETLASPWLKHEMVIKRLNRNFQMRLA</sequence>
<accession>A0A975B4U0</accession>
<evidence type="ECO:0000313" key="5">
    <source>
        <dbReference type="EMBL" id="QTA83598.1"/>
    </source>
</evidence>
<dbReference type="Proteomes" id="UP000663720">
    <property type="component" value="Chromosome"/>
</dbReference>
<keyword evidence="6" id="KW-1185">Reference proteome</keyword>
<dbReference type="Pfam" id="PF13808">
    <property type="entry name" value="DDE_Tnp_1_assoc"/>
    <property type="match status" value="1"/>
</dbReference>
<dbReference type="EMBL" id="CP061799">
    <property type="protein sequence ID" value="QTA78818.1"/>
    <property type="molecule type" value="Genomic_DNA"/>
</dbReference>
<dbReference type="KEGG" id="dli:dnl_05940"/>
<dbReference type="EMBL" id="CP061799">
    <property type="protein sequence ID" value="QTA79540.1"/>
    <property type="molecule type" value="Genomic_DNA"/>
</dbReference>
<gene>
    <name evidence="2" type="ORF">dnl_05940</name>
    <name evidence="3" type="ORF">dnl_10580</name>
    <name evidence="4" type="ORF">dnl_18130</name>
    <name evidence="5" type="ORF">dnl_60110</name>
</gene>
<dbReference type="InterPro" id="IPR032806">
    <property type="entry name" value="YbfD_N"/>
</dbReference>
<dbReference type="KEGG" id="dli:dnl_10580"/>
<dbReference type="KEGG" id="dli:dnl_60110"/>
<evidence type="ECO:0000313" key="3">
    <source>
        <dbReference type="EMBL" id="QTA78818.1"/>
    </source>
</evidence>
<protein>
    <submittedName>
        <fullName evidence="3">H repeat-associated protein N-terminal domain-containing protein</fullName>
    </submittedName>
</protein>
<evidence type="ECO:0000313" key="6">
    <source>
        <dbReference type="Proteomes" id="UP000663720"/>
    </source>
</evidence>
<feature type="domain" description="H repeat-associated protein N-terminal" evidence="1">
    <location>
        <begin position="55"/>
        <end position="140"/>
    </location>
</feature>
<evidence type="ECO:0000313" key="2">
    <source>
        <dbReference type="EMBL" id="QTA78372.1"/>
    </source>
</evidence>
<reference evidence="3" key="1">
    <citation type="journal article" date="2021" name="Microb. Physiol.">
        <title>Proteogenomic Insights into the Physiology of Marine, Sulfate-Reducing, Filamentous Desulfonema limicola and Desulfonema magnum.</title>
        <authorList>
            <person name="Schnaars V."/>
            <person name="Wohlbrand L."/>
            <person name="Scheve S."/>
            <person name="Hinrichs C."/>
            <person name="Reinhardt R."/>
            <person name="Rabus R."/>
        </authorList>
    </citation>
    <scope>NUCLEOTIDE SEQUENCE</scope>
    <source>
        <strain evidence="3">5ac10</strain>
    </source>
</reference>
<evidence type="ECO:0000313" key="4">
    <source>
        <dbReference type="EMBL" id="QTA79540.1"/>
    </source>
</evidence>
<dbReference type="EMBL" id="CP061799">
    <property type="protein sequence ID" value="QTA83598.1"/>
    <property type="molecule type" value="Genomic_DNA"/>
</dbReference>
<dbReference type="KEGG" id="dli:dnl_18130"/>
<proteinExistence type="predicted"/>
<dbReference type="AlphaFoldDB" id="A0A975B4U0"/>
<name>A0A975B4U0_9BACT</name>